<feature type="compositionally biased region" description="Basic and acidic residues" evidence="1">
    <location>
        <begin position="251"/>
        <end position="271"/>
    </location>
</feature>
<feature type="non-terminal residue" evidence="2">
    <location>
        <position position="1"/>
    </location>
</feature>
<gene>
    <name evidence="2" type="ORF">g.3554</name>
</gene>
<protein>
    <submittedName>
        <fullName evidence="2">Uncharacterized protein</fullName>
    </submittedName>
</protein>
<sequence length="631" mass="71455">QTEASSSSTIAPQLLAPEDTNDICKVNNTQTKATYNPTPIAELNKIVSVETENNDDTAEQRKRHIPVPYTPRKPSNLPVKRPVETNGSSKPFIYVPPPAKYTPGCPETVPLDLYTPKGSTESNEKYMPGTETELQKYTPKDTQHPSKHNYIPSDRNNSKKKVLEYKPAKVSSKNEMPTVTYEPTPKSLVPCFSSDEDEPESKKAKLVNDLNGLDDLGPEFDILDQILDEEKAQNYKDNDETSKISSPSVDSSKKHSDEKKESSRKHSNENSKRHKSSTNKHDDKKSHDNKKSHDKLKSEKKEKSSSRSRNEAKPKEPTKKSEEEKSKESIKKSHKSSSRDKSKEERKDKSPEKKKYSSSKGSDKKSRHSENDSSKSSEKHSKHSSSSSSKHDKKRKDRKNDRNKNTNESEDKKLRVKESVYNDMSDNDNNFLADDTEFCQKDDELIDLSESDEETIALECKRIFEEYVPTEKTTLNVEETKSNNQLLENSNDNEYVPSKKRISRTTDKNIKIIQKPPLKPDYKVSAAQAMANRLTKIKEYHTTKNVLETSSNNNLVIKPEVAKNPPNVSNSTNSKIRIAHVPYASTLLSAKRTIAPQPRLKNEEPSTSSTTIQTVKKGAQRIAHIPNEKFI</sequence>
<feature type="compositionally biased region" description="Basic and acidic residues" evidence="1">
    <location>
        <begin position="228"/>
        <end position="242"/>
    </location>
</feature>
<feature type="compositionally biased region" description="Polar residues" evidence="1">
    <location>
        <begin position="605"/>
        <end position="614"/>
    </location>
</feature>
<organism evidence="2">
    <name type="scientific">Pectinophora gossypiella</name>
    <name type="common">Cotton pink bollworm</name>
    <name type="synonym">Depressaria gossypiella</name>
    <dbReference type="NCBI Taxonomy" id="13191"/>
    <lineage>
        <taxon>Eukaryota</taxon>
        <taxon>Metazoa</taxon>
        <taxon>Ecdysozoa</taxon>
        <taxon>Arthropoda</taxon>
        <taxon>Hexapoda</taxon>
        <taxon>Insecta</taxon>
        <taxon>Pterygota</taxon>
        <taxon>Neoptera</taxon>
        <taxon>Endopterygota</taxon>
        <taxon>Lepidoptera</taxon>
        <taxon>Glossata</taxon>
        <taxon>Ditrysia</taxon>
        <taxon>Gelechioidea</taxon>
        <taxon>Gelechiidae</taxon>
        <taxon>Apatetrinae</taxon>
        <taxon>Pectinophora</taxon>
    </lineage>
</organism>
<feature type="region of interest" description="Disordered" evidence="1">
    <location>
        <begin position="224"/>
        <end position="428"/>
    </location>
</feature>
<evidence type="ECO:0000313" key="2">
    <source>
        <dbReference type="EMBL" id="JAT89190.1"/>
    </source>
</evidence>
<feature type="compositionally biased region" description="Basic and acidic residues" evidence="1">
    <location>
        <begin position="398"/>
        <end position="420"/>
    </location>
</feature>
<reference evidence="2" key="1">
    <citation type="submission" date="2015-09" db="EMBL/GenBank/DDBJ databases">
        <title>De novo assembly of Pectinophora gossypiella (Pink Bollworm) gut transcriptome.</title>
        <authorList>
            <person name="Tassone E.E."/>
        </authorList>
    </citation>
    <scope>NUCLEOTIDE SEQUENCE</scope>
</reference>
<dbReference type="AlphaFoldDB" id="A0A1E1WQB6"/>
<feature type="region of interest" description="Disordered" evidence="1">
    <location>
        <begin position="595"/>
        <end position="619"/>
    </location>
</feature>
<name>A0A1E1WQB6_PECGO</name>
<evidence type="ECO:0000256" key="1">
    <source>
        <dbReference type="SAM" id="MobiDB-lite"/>
    </source>
</evidence>
<feature type="region of interest" description="Disordered" evidence="1">
    <location>
        <begin position="51"/>
        <end position="97"/>
    </location>
</feature>
<feature type="non-terminal residue" evidence="2">
    <location>
        <position position="631"/>
    </location>
</feature>
<dbReference type="OrthoDB" id="16516at2759"/>
<feature type="region of interest" description="Disordered" evidence="1">
    <location>
        <begin position="112"/>
        <end position="203"/>
    </location>
</feature>
<feature type="compositionally biased region" description="Basic and acidic residues" evidence="1">
    <location>
        <begin position="279"/>
        <end position="379"/>
    </location>
</feature>
<feature type="compositionally biased region" description="Polar residues" evidence="1">
    <location>
        <begin position="1"/>
        <end position="11"/>
    </location>
</feature>
<accession>A0A1E1WQB6</accession>
<dbReference type="EMBL" id="GDQN01001864">
    <property type="protein sequence ID" value="JAT89190.1"/>
    <property type="molecule type" value="Transcribed_RNA"/>
</dbReference>
<proteinExistence type="predicted"/>
<feature type="region of interest" description="Disordered" evidence="1">
    <location>
        <begin position="1"/>
        <end position="21"/>
    </location>
</feature>